<evidence type="ECO:0000313" key="2">
    <source>
        <dbReference type="Proteomes" id="UP001163321"/>
    </source>
</evidence>
<organism evidence="1 2">
    <name type="scientific">Peronosclerospora sorghi</name>
    <dbReference type="NCBI Taxonomy" id="230839"/>
    <lineage>
        <taxon>Eukaryota</taxon>
        <taxon>Sar</taxon>
        <taxon>Stramenopiles</taxon>
        <taxon>Oomycota</taxon>
        <taxon>Peronosporomycetes</taxon>
        <taxon>Peronosporales</taxon>
        <taxon>Peronosporaceae</taxon>
        <taxon>Peronosclerospora</taxon>
    </lineage>
</organism>
<dbReference type="EMBL" id="CM047587">
    <property type="protein sequence ID" value="KAI9907807.1"/>
    <property type="molecule type" value="Genomic_DNA"/>
</dbReference>
<accession>A0ACC0VMU3</accession>
<reference evidence="1 2" key="1">
    <citation type="journal article" date="2022" name="bioRxiv">
        <title>The genome of the oomycete Peronosclerospora sorghi, a cosmopolitan pathogen of maize and sorghum, is inflated with dispersed pseudogenes.</title>
        <authorList>
            <person name="Fletcher K."/>
            <person name="Martin F."/>
            <person name="Isakeit T."/>
            <person name="Cavanaugh K."/>
            <person name="Magill C."/>
            <person name="Michelmore R."/>
        </authorList>
    </citation>
    <scope>NUCLEOTIDE SEQUENCE [LARGE SCALE GENOMIC DNA]</scope>
    <source>
        <strain evidence="1">P6</strain>
    </source>
</reference>
<evidence type="ECO:0000313" key="1">
    <source>
        <dbReference type="EMBL" id="KAI9907807.1"/>
    </source>
</evidence>
<sequence>MRLLAKTNPIKFDINEYEKFANKFPYNETEDQLIFSKRLSSSDSDSSTKKNILLPLVLIYNEPSFN</sequence>
<proteinExistence type="predicted"/>
<dbReference type="Proteomes" id="UP001163321">
    <property type="component" value="Chromosome 8"/>
</dbReference>
<gene>
    <name evidence="1" type="ORF">PsorP6_003573</name>
</gene>
<comment type="caution">
    <text evidence="1">The sequence shown here is derived from an EMBL/GenBank/DDBJ whole genome shotgun (WGS) entry which is preliminary data.</text>
</comment>
<protein>
    <submittedName>
        <fullName evidence="1">Uncharacterized protein</fullName>
    </submittedName>
</protein>
<name>A0ACC0VMU3_9STRA</name>
<keyword evidence="2" id="KW-1185">Reference proteome</keyword>